<comment type="catalytic activity">
    <reaction evidence="1 2">
        <text>L-threonyl-[protein] + FAD = FMN-L-threonyl-[protein] + AMP + H(+)</text>
        <dbReference type="Rhea" id="RHEA:36847"/>
        <dbReference type="Rhea" id="RHEA-COMP:11060"/>
        <dbReference type="Rhea" id="RHEA-COMP:11061"/>
        <dbReference type="ChEBI" id="CHEBI:15378"/>
        <dbReference type="ChEBI" id="CHEBI:30013"/>
        <dbReference type="ChEBI" id="CHEBI:57692"/>
        <dbReference type="ChEBI" id="CHEBI:74257"/>
        <dbReference type="ChEBI" id="CHEBI:456215"/>
        <dbReference type="EC" id="2.7.1.180"/>
    </reaction>
</comment>
<accession>A0ABS6FHT0</accession>
<keyword evidence="4" id="KW-1185">Reference proteome</keyword>
<keyword evidence="1 2" id="KW-0274">FAD</keyword>
<reference evidence="3 4" key="1">
    <citation type="submission" date="2021-06" db="EMBL/GenBank/DDBJ databases">
        <authorList>
            <person name="Sun Q."/>
            <person name="Li D."/>
        </authorList>
    </citation>
    <scope>NUCLEOTIDE SEQUENCE [LARGE SCALE GENOMIC DNA]</scope>
    <source>
        <strain evidence="3 4">MSJ-1</strain>
    </source>
</reference>
<organism evidence="3 4">
    <name type="scientific">Peptoniphilus ovalis</name>
    <dbReference type="NCBI Taxonomy" id="2841503"/>
    <lineage>
        <taxon>Bacteria</taxon>
        <taxon>Bacillati</taxon>
        <taxon>Bacillota</taxon>
        <taxon>Tissierellia</taxon>
        <taxon>Tissierellales</taxon>
        <taxon>Peptoniphilaceae</taxon>
        <taxon>Peptoniphilus</taxon>
    </lineage>
</organism>
<keyword evidence="1 2" id="KW-0285">Flavoprotein</keyword>
<dbReference type="RefSeq" id="WP_216549570.1">
    <property type="nucleotide sequence ID" value="NZ_JAHLQO010000005.1"/>
</dbReference>
<dbReference type="PIRSF" id="PIRSF006268">
    <property type="entry name" value="ApbE"/>
    <property type="match status" value="1"/>
</dbReference>
<dbReference type="GO" id="GO:0016740">
    <property type="term" value="F:transferase activity"/>
    <property type="evidence" value="ECO:0007669"/>
    <property type="project" value="UniProtKB-KW"/>
</dbReference>
<keyword evidence="2" id="KW-1003">Cell membrane</keyword>
<dbReference type="EMBL" id="JAHLQO010000005">
    <property type="protein sequence ID" value="MBU5669730.1"/>
    <property type="molecule type" value="Genomic_DNA"/>
</dbReference>
<comment type="similarity">
    <text evidence="1 2">Belongs to the ApbE family.</text>
</comment>
<dbReference type="PANTHER" id="PTHR30040:SF2">
    <property type="entry name" value="FAD:PROTEIN FMN TRANSFERASE"/>
    <property type="match status" value="1"/>
</dbReference>
<comment type="subcellular location">
    <subcellularLocation>
        <location evidence="2">Cell inner membrane</location>
        <topology evidence="2">Lipid-anchor</topology>
        <orientation evidence="2">Periplasmic side</orientation>
    </subcellularLocation>
</comment>
<keyword evidence="1 2" id="KW-0808">Transferase</keyword>
<evidence type="ECO:0000256" key="1">
    <source>
        <dbReference type="PIRNR" id="PIRNR006268"/>
    </source>
</evidence>
<comment type="caution">
    <text evidence="3">The sequence shown here is derived from an EMBL/GenBank/DDBJ whole genome shotgun (WGS) entry which is preliminary data.</text>
</comment>
<proteinExistence type="inferred from homology"/>
<protein>
    <recommendedName>
        <fullName evidence="1 2">FAD:protein FMN transferase</fullName>
        <ecNumber evidence="1 2">2.7.1.180</ecNumber>
    </recommendedName>
    <alternativeName>
        <fullName evidence="1">Flavin transferase</fullName>
    </alternativeName>
</protein>
<dbReference type="InterPro" id="IPR024932">
    <property type="entry name" value="ApbE"/>
</dbReference>
<dbReference type="Proteomes" id="UP000783742">
    <property type="component" value="Unassembled WGS sequence"/>
</dbReference>
<comment type="cofactor">
    <cofactor evidence="2">
        <name>Mg(2+)</name>
        <dbReference type="ChEBI" id="CHEBI:18420"/>
    </cofactor>
</comment>
<feature type="signal peptide" evidence="2">
    <location>
        <begin position="1"/>
        <end position="19"/>
    </location>
</feature>
<dbReference type="Pfam" id="PF02424">
    <property type="entry name" value="ApbE"/>
    <property type="match status" value="1"/>
</dbReference>
<sequence>MKKKFLVSIALSAMLLFTACDRKDNTKNNSTNKIKVESTATKGEVKKYNIEFYDTFDTVIDIAIYSDDENFANENLKYAKKRFQELHMLFDNYKNYDGIINAKSINDDAGTKPLIVDLTLYNLIKFSVDNHNNISHKTNIAMGPVTGLWNSYRTEYEGGKTKEQVVEKFGQAIPTEAELETLRPYTNISNIKLNDDKKTVEINKGMSLDLGATAKGYATEIVARELEERGVKSALISAGGNVRAIGSPGDGREFYKVGIQNPTMDPNNPTSVILNLKDMSAVTSGDYQRYFEVDGVRYCHIIDPDTLQPSGNLKSVTVIAKDSGLCDFLSTACFNSTEEEIKEIAAKTNTAIIWITEDNELKYTENALEYIDQGEN</sequence>
<keyword evidence="2" id="KW-0472">Membrane</keyword>
<gene>
    <name evidence="3" type="ORF">KQI68_07770</name>
</gene>
<keyword evidence="2" id="KW-0732">Signal</keyword>
<evidence type="ECO:0000313" key="4">
    <source>
        <dbReference type="Proteomes" id="UP000783742"/>
    </source>
</evidence>
<comment type="function">
    <text evidence="2">Flavin transferase that catalyzes the transfer of the FMN moiety of FAD and its covalent binding to the hydroxyl group of a threonine residue in a target flavoprotein.</text>
</comment>
<keyword evidence="2" id="KW-0997">Cell inner membrane</keyword>
<dbReference type="PANTHER" id="PTHR30040">
    <property type="entry name" value="THIAMINE BIOSYNTHESIS LIPOPROTEIN APBE"/>
    <property type="match status" value="1"/>
</dbReference>
<name>A0ABS6FHT0_9FIRM</name>
<keyword evidence="2" id="KW-0449">Lipoprotein</keyword>
<keyword evidence="1 2" id="KW-0479">Metal-binding</keyword>
<evidence type="ECO:0000313" key="3">
    <source>
        <dbReference type="EMBL" id="MBU5669730.1"/>
    </source>
</evidence>
<feature type="chain" id="PRO_5044993366" description="FAD:protein FMN transferase" evidence="2">
    <location>
        <begin position="20"/>
        <end position="376"/>
    </location>
</feature>
<evidence type="ECO:0000256" key="2">
    <source>
        <dbReference type="RuleBase" id="RU363002"/>
    </source>
</evidence>
<dbReference type="EC" id="2.7.1.180" evidence="1 2"/>
<keyword evidence="1 2" id="KW-0460">Magnesium</keyword>
<dbReference type="PROSITE" id="PS51257">
    <property type="entry name" value="PROKAR_LIPOPROTEIN"/>
    <property type="match status" value="1"/>
</dbReference>